<name>A0A8S2F381_9BILA</name>
<protein>
    <recommendedName>
        <fullName evidence="2">Retrotransposon gag domain-containing protein</fullName>
    </recommendedName>
</protein>
<evidence type="ECO:0000256" key="1">
    <source>
        <dbReference type="SAM" id="MobiDB-lite"/>
    </source>
</evidence>
<sequence length="491" mass="56132">MIAIVRCRTSFSDAAMKSIQLQAVRAKLTDSAADWFDDSESQFTSWQEFEHLFKRRCLSVVSTQTKFDKLVKRVQQPNEPIVSYYDDVLRLCREVDANMTSMTIVQHLISGVRQDVREQLLRPDSPTDTPEKFFKIAKKEEDLKQISQPVDQPVSHSYFSFNDQPIISAVNLSLSDKRLSIPSIQSNQARHSGATTNRQPQQYPSNQYCASPNTTPFRPFNEVTIPPRSEQLVAVKVQLNNATGAIFEPLGNAKHKALLLPSALLMYGRQPVLPFDQQSPVVSLEQDPQHLNKLTQYLSQITDEARQNIIHIAYPPFRPPPYDAIFINKLTSKTQLNELIQRAATINHYTVDTEGDFDTHEPALLQIQFISAYSIVLLVEVQHLPPPNSERYHLIAKLLTSVFNAEMNSIYAWGDARKELSPFLYLQLFQLRTIEQTGDVHFAFQERDQLKNPHLPYHELELELHPSELASCKCETCIGRTPDEPWSLQDM</sequence>
<dbReference type="EMBL" id="CAJOBA010041755">
    <property type="protein sequence ID" value="CAF4120189.1"/>
    <property type="molecule type" value="Genomic_DNA"/>
</dbReference>
<evidence type="ECO:0000313" key="5">
    <source>
        <dbReference type="Proteomes" id="UP000677228"/>
    </source>
</evidence>
<organism evidence="3 5">
    <name type="scientific">Didymodactylos carnosus</name>
    <dbReference type="NCBI Taxonomy" id="1234261"/>
    <lineage>
        <taxon>Eukaryota</taxon>
        <taxon>Metazoa</taxon>
        <taxon>Spiralia</taxon>
        <taxon>Gnathifera</taxon>
        <taxon>Rotifera</taxon>
        <taxon>Eurotatoria</taxon>
        <taxon>Bdelloidea</taxon>
        <taxon>Philodinida</taxon>
        <taxon>Philodinidae</taxon>
        <taxon>Didymodactylos</taxon>
    </lineage>
</organism>
<reference evidence="3" key="1">
    <citation type="submission" date="2021-02" db="EMBL/GenBank/DDBJ databases">
        <authorList>
            <person name="Nowell W R."/>
        </authorList>
    </citation>
    <scope>NUCLEOTIDE SEQUENCE</scope>
</reference>
<dbReference type="EMBL" id="CAJNOK010020166">
    <property type="protein sequence ID" value="CAF1311940.1"/>
    <property type="molecule type" value="Genomic_DNA"/>
</dbReference>
<evidence type="ECO:0000313" key="3">
    <source>
        <dbReference type="EMBL" id="CAF1311940.1"/>
    </source>
</evidence>
<gene>
    <name evidence="3" type="ORF">OVA965_LOCUS29024</name>
    <name evidence="4" type="ORF">TMI583_LOCUS29789</name>
</gene>
<feature type="domain" description="Retrotransposon gag" evidence="2">
    <location>
        <begin position="27"/>
        <end position="113"/>
    </location>
</feature>
<dbReference type="Proteomes" id="UP000677228">
    <property type="component" value="Unassembled WGS sequence"/>
</dbReference>
<comment type="caution">
    <text evidence="3">The sequence shown here is derived from an EMBL/GenBank/DDBJ whole genome shotgun (WGS) entry which is preliminary data.</text>
</comment>
<feature type="region of interest" description="Disordered" evidence="1">
    <location>
        <begin position="185"/>
        <end position="204"/>
    </location>
</feature>
<evidence type="ECO:0000313" key="4">
    <source>
        <dbReference type="EMBL" id="CAF4120189.1"/>
    </source>
</evidence>
<accession>A0A8S2F381</accession>
<feature type="non-terminal residue" evidence="3">
    <location>
        <position position="491"/>
    </location>
</feature>
<dbReference type="AlphaFoldDB" id="A0A8S2F381"/>
<proteinExistence type="predicted"/>
<evidence type="ECO:0000259" key="2">
    <source>
        <dbReference type="Pfam" id="PF03732"/>
    </source>
</evidence>
<dbReference type="InterPro" id="IPR005162">
    <property type="entry name" value="Retrotrans_gag_dom"/>
</dbReference>
<dbReference type="Proteomes" id="UP000682733">
    <property type="component" value="Unassembled WGS sequence"/>
</dbReference>
<dbReference type="Pfam" id="PF03732">
    <property type="entry name" value="Retrotrans_gag"/>
    <property type="match status" value="1"/>
</dbReference>